<protein>
    <submittedName>
        <fullName evidence="1">Uncharacterized protein</fullName>
    </submittedName>
</protein>
<dbReference type="Proteomes" id="UP001057134">
    <property type="component" value="Chromosome"/>
</dbReference>
<dbReference type="RefSeq" id="WP_249862967.1">
    <property type="nucleotide sequence ID" value="NZ_CP027059.1"/>
</dbReference>
<evidence type="ECO:0000313" key="2">
    <source>
        <dbReference type="Proteomes" id="UP001057134"/>
    </source>
</evidence>
<name>A0ABY4RXX4_9BACL</name>
<gene>
    <name evidence="1" type="ORF">SK3146_06813</name>
</gene>
<sequence>MFLRSKMNNSQYFNLSLDEQFLFYDARNFLRSLITDNTHRIQKWKKRLDGGSVYIEYGGAIKFEIPTPPLWGEM</sequence>
<organism evidence="1 2">
    <name type="scientific">Paenibacillus konkukensis</name>
    <dbReference type="NCBI Taxonomy" id="2020716"/>
    <lineage>
        <taxon>Bacteria</taxon>
        <taxon>Bacillati</taxon>
        <taxon>Bacillota</taxon>
        <taxon>Bacilli</taxon>
        <taxon>Bacillales</taxon>
        <taxon>Paenibacillaceae</taxon>
        <taxon>Paenibacillus</taxon>
    </lineage>
</organism>
<dbReference type="EMBL" id="CP027059">
    <property type="protein sequence ID" value="UQZ87511.1"/>
    <property type="molecule type" value="Genomic_DNA"/>
</dbReference>
<reference evidence="1" key="2">
    <citation type="journal article" date="2021" name="J Anim Sci Technol">
        <title>Complete genome sequence of Paenibacillus konkukensis sp. nov. SK3146 as a potential probiotic strain.</title>
        <authorList>
            <person name="Jung H.I."/>
            <person name="Park S."/>
            <person name="Niu K.M."/>
            <person name="Lee S.W."/>
            <person name="Kothari D."/>
            <person name="Yi K.J."/>
            <person name="Kim S.K."/>
        </authorList>
    </citation>
    <scope>NUCLEOTIDE SEQUENCE</scope>
    <source>
        <strain evidence="1">SK3146</strain>
    </source>
</reference>
<accession>A0ABY4RXX4</accession>
<evidence type="ECO:0000313" key="1">
    <source>
        <dbReference type="EMBL" id="UQZ87511.1"/>
    </source>
</evidence>
<reference evidence="1" key="1">
    <citation type="submission" date="2018-02" db="EMBL/GenBank/DDBJ databases">
        <authorList>
            <person name="Kim S.-K."/>
            <person name="Jung H.-I."/>
            <person name="Lee S.-W."/>
        </authorList>
    </citation>
    <scope>NUCLEOTIDE SEQUENCE</scope>
    <source>
        <strain evidence="1">SK3146</strain>
    </source>
</reference>
<proteinExistence type="predicted"/>
<keyword evidence="2" id="KW-1185">Reference proteome</keyword>